<evidence type="ECO:0000313" key="2">
    <source>
        <dbReference type="Proteomes" id="UP001238179"/>
    </source>
</evidence>
<proteinExistence type="predicted"/>
<dbReference type="Proteomes" id="UP001238179">
    <property type="component" value="Chromosome"/>
</dbReference>
<dbReference type="RefSeq" id="WP_316412695.1">
    <property type="nucleotide sequence ID" value="NZ_AP027080.1"/>
</dbReference>
<dbReference type="AlphaFoldDB" id="A0AA48GQ27"/>
<protein>
    <submittedName>
        <fullName evidence="1">Uncharacterized protein</fullName>
    </submittedName>
</protein>
<gene>
    <name evidence="1" type="ORF">METEAL_31980</name>
</gene>
<reference evidence="2" key="1">
    <citation type="journal article" date="2023" name="Int. J. Syst. Evol. Microbiol.">
        <title>Mesoterricola silvestris gen. nov., sp. nov., Mesoterricola sediminis sp. nov., Geothrix oryzae sp. nov., Geothrix edaphica sp. nov., Geothrix rubra sp. nov., and Geothrix limicola sp. nov., six novel members of Acidobacteriota isolated from soils.</title>
        <authorList>
            <person name="Itoh H."/>
            <person name="Sugisawa Y."/>
            <person name="Mise K."/>
            <person name="Xu Z."/>
            <person name="Kuniyasu M."/>
            <person name="Ushijima N."/>
            <person name="Kawano K."/>
            <person name="Kobayashi E."/>
            <person name="Shiratori Y."/>
            <person name="Masuda Y."/>
            <person name="Senoo K."/>
        </authorList>
    </citation>
    <scope>NUCLEOTIDE SEQUENCE [LARGE SCALE GENOMIC DNA]</scope>
    <source>
        <strain evidence="2">W79</strain>
    </source>
</reference>
<evidence type="ECO:0000313" key="1">
    <source>
        <dbReference type="EMBL" id="BDU74024.1"/>
    </source>
</evidence>
<sequence length="411" mass="44420">MERLALVLFAATRVLLADPGTALVEKVYAKLAESFSAGEALGQTGDYLLLAHPGLTITDDFLKDPFNVATLADQVPLPARYYVTSGRMLSSTYHTILSSAELSNYLDQTLRQKALNARRHIYDKTHPGKPTPAYAAYLEREAALASARDALRLALTEKKTTGKAVNPALQAAVDKAARDFDEKGNRKLIEDAEKDLATYYNANVKALFGSLVTDMASWSNSSHGQEWFSIKCSPPAEEWLLADGWNPFTLTQSEKNLAQGRAALPLERTAGAASALPPDFLGSISVAMDTKRVNFHRPWLETGIFNGSGWRLWKSSGFSMVSTGNPADRDPGIMPLIVTGILLSRNLVLTGAWSGGSPGRVKALGPFSVESASVSSGKLTLKASGVQIIGFFCKTLPRSPNPDPTKDFRAQ</sequence>
<accession>A0AA48GQ27</accession>
<organism evidence="1 2">
    <name type="scientific">Mesoterricola silvestris</name>
    <dbReference type="NCBI Taxonomy" id="2927979"/>
    <lineage>
        <taxon>Bacteria</taxon>
        <taxon>Pseudomonadati</taxon>
        <taxon>Acidobacteriota</taxon>
        <taxon>Holophagae</taxon>
        <taxon>Holophagales</taxon>
        <taxon>Holophagaceae</taxon>
        <taxon>Mesoterricola</taxon>
    </lineage>
</organism>
<dbReference type="EMBL" id="AP027080">
    <property type="protein sequence ID" value="BDU74024.1"/>
    <property type="molecule type" value="Genomic_DNA"/>
</dbReference>
<keyword evidence="2" id="KW-1185">Reference proteome</keyword>
<name>A0AA48GQ27_9BACT</name>
<dbReference type="KEGG" id="msil:METEAL_31980"/>